<accession>A0A5C6VYC1</accession>
<evidence type="ECO:0000256" key="2">
    <source>
        <dbReference type="ARBA" id="ARBA00011900"/>
    </source>
</evidence>
<dbReference type="InterPro" id="IPR012327">
    <property type="entry name" value="MeTrfase_D12"/>
</dbReference>
<keyword evidence="5" id="KW-0949">S-adenosyl-L-methionine</keyword>
<dbReference type="GO" id="GO:0009307">
    <property type="term" value="P:DNA restriction-modification system"/>
    <property type="evidence" value="ECO:0007669"/>
    <property type="project" value="InterPro"/>
</dbReference>
<dbReference type="PANTHER" id="PTHR30481:SF3">
    <property type="entry name" value="DNA ADENINE METHYLASE"/>
    <property type="match status" value="1"/>
</dbReference>
<dbReference type="Gene3D" id="1.10.1020.10">
    <property type="entry name" value="Adenine-specific Methyltransferase, Domain 2"/>
    <property type="match status" value="1"/>
</dbReference>
<dbReference type="EMBL" id="VOQF01000009">
    <property type="protein sequence ID" value="TXC89584.1"/>
    <property type="molecule type" value="Genomic_DNA"/>
</dbReference>
<dbReference type="PANTHER" id="PTHR30481">
    <property type="entry name" value="DNA ADENINE METHYLASE"/>
    <property type="match status" value="1"/>
</dbReference>
<proteinExistence type="inferred from homology"/>
<name>A0A5C6VYC1_9BACI</name>
<keyword evidence="8" id="KW-1185">Reference proteome</keyword>
<dbReference type="GO" id="GO:0043565">
    <property type="term" value="F:sequence-specific DNA binding"/>
    <property type="evidence" value="ECO:0007669"/>
    <property type="project" value="TreeGrafter"/>
</dbReference>
<organism evidence="7 8">
    <name type="scientific">Metabacillus litoralis</name>
    <dbReference type="NCBI Taxonomy" id="152268"/>
    <lineage>
        <taxon>Bacteria</taxon>
        <taxon>Bacillati</taxon>
        <taxon>Bacillota</taxon>
        <taxon>Bacilli</taxon>
        <taxon>Bacillales</taxon>
        <taxon>Bacillaceae</taxon>
        <taxon>Metabacillus</taxon>
    </lineage>
</organism>
<dbReference type="PRINTS" id="PR00505">
    <property type="entry name" value="D12N6MTFRASE"/>
</dbReference>
<dbReference type="Pfam" id="PF02086">
    <property type="entry name" value="MethyltransfD12"/>
    <property type="match status" value="2"/>
</dbReference>
<dbReference type="RefSeq" id="WP_146949849.1">
    <property type="nucleotide sequence ID" value="NZ_VOQF01000009.1"/>
</dbReference>
<dbReference type="GO" id="GO:0009007">
    <property type="term" value="F:site-specific DNA-methyltransferase (adenine-specific) activity"/>
    <property type="evidence" value="ECO:0007669"/>
    <property type="project" value="UniProtKB-EC"/>
</dbReference>
<dbReference type="PIRSF" id="PIRSF036638">
    <property type="entry name" value="M_m6A_StsI"/>
    <property type="match status" value="1"/>
</dbReference>
<evidence type="ECO:0000256" key="5">
    <source>
        <dbReference type="ARBA" id="ARBA00022691"/>
    </source>
</evidence>
<keyword evidence="3 7" id="KW-0489">Methyltransferase</keyword>
<dbReference type="InterPro" id="IPR023095">
    <property type="entry name" value="Ade_MeTrfase_dom_2"/>
</dbReference>
<dbReference type="SUPFAM" id="SSF53335">
    <property type="entry name" value="S-adenosyl-L-methionine-dependent methyltransferases"/>
    <property type="match status" value="2"/>
</dbReference>
<dbReference type="OrthoDB" id="9805629at2"/>
<reference evidence="7 8" key="1">
    <citation type="journal article" date="2005" name="Int. J. Syst. Evol. Microbiol.">
        <title>Bacillus litoralis sp. nov., isolated from a tidal flat of the Yellow Sea in Korea.</title>
        <authorList>
            <person name="Yoon J.H."/>
            <person name="Oh T.K."/>
        </authorList>
    </citation>
    <scope>NUCLEOTIDE SEQUENCE [LARGE SCALE GENOMIC DNA]</scope>
    <source>
        <strain evidence="7 8">SW-211</strain>
    </source>
</reference>
<keyword evidence="4" id="KW-0808">Transferase</keyword>
<gene>
    <name evidence="7" type="ORF">FS935_17045</name>
</gene>
<evidence type="ECO:0000256" key="3">
    <source>
        <dbReference type="ARBA" id="ARBA00022603"/>
    </source>
</evidence>
<dbReference type="GO" id="GO:1904047">
    <property type="term" value="F:S-adenosyl-L-methionine binding"/>
    <property type="evidence" value="ECO:0007669"/>
    <property type="project" value="TreeGrafter"/>
</dbReference>
<evidence type="ECO:0000313" key="7">
    <source>
        <dbReference type="EMBL" id="TXC89584.1"/>
    </source>
</evidence>
<dbReference type="Proteomes" id="UP000321363">
    <property type="component" value="Unassembled WGS sequence"/>
</dbReference>
<dbReference type="GO" id="GO:0006298">
    <property type="term" value="P:mismatch repair"/>
    <property type="evidence" value="ECO:0007669"/>
    <property type="project" value="TreeGrafter"/>
</dbReference>
<dbReference type="GO" id="GO:0032259">
    <property type="term" value="P:methylation"/>
    <property type="evidence" value="ECO:0007669"/>
    <property type="project" value="UniProtKB-KW"/>
</dbReference>
<comment type="similarity">
    <text evidence="1">Belongs to the N(4)/N(6)-methyltransferase family.</text>
</comment>
<evidence type="ECO:0000256" key="1">
    <source>
        <dbReference type="ARBA" id="ARBA00006594"/>
    </source>
</evidence>
<dbReference type="InterPro" id="IPR029063">
    <property type="entry name" value="SAM-dependent_MTases_sf"/>
</dbReference>
<dbReference type="EC" id="2.1.1.72" evidence="2"/>
<protein>
    <recommendedName>
        <fullName evidence="2">site-specific DNA-methyltransferase (adenine-specific)</fullName>
        <ecNumber evidence="2">2.1.1.72</ecNumber>
    </recommendedName>
</protein>
<dbReference type="Gene3D" id="3.40.50.150">
    <property type="entry name" value="Vaccinia Virus protein VP39"/>
    <property type="match status" value="2"/>
</dbReference>
<comment type="caution">
    <text evidence="7">The sequence shown here is derived from an EMBL/GenBank/DDBJ whole genome shotgun (WGS) entry which is preliminary data.</text>
</comment>
<dbReference type="InterPro" id="IPR012186">
    <property type="entry name" value="Ade-mod_methylase_MStsI"/>
</dbReference>
<sequence>MRYLGNKESITPEIYDLLKKKGLINQSYTLFDAFCGTGSVSDALKGNFNIIVNDSLTWSVVYTRGRLCAHDCKFDKLGFNPFEYFNENVDILEGFFYTNYSPAGSSRMYFSPHNAGRIDFFRAKIEEWKNTDVISENEYSFLLACLIESISLVSNTAGVYGAFLKHWDSRAVKPIQFIKVESKYLSHNNLSFYNDKTENIISEVDCDILYLDPPYTQNQYGTQYHILETLILDDTPSISPITGSRSTTPMRSDWSKDNKSHILFDKVIAKTKAKYILFSYSIDGFLSKDFIEATLKRYGKVDTYECKKISYKKYKNFKSNGKKDHFEYLFFIEKKNIDQINYESPLNYIGSKSKMIDDIKKYLPDNIDTFIDAFGGGFNVGINIDANKVIYNDVNFFVKELVESFKENDPYDYLLYMRRIIKKFGLEAANSENYLNARDYYNSLPYEKRDPRLLYTIILYGFQQQIRFNSNYNFNNPVGMRWFNDKVLEKMISFSRILKEKNVIFKGCDYTELISEINKDTFVYMDPPYRLTTGTYNDGKRGFKGWNETYEERLFEFADYLNLNGVKFMISYVLEHKDAVNYQLKSWIEDRGYRLITIPNIPGRKRKEVLIVNYDKLLSFTYESLDDIDMEICSSKVSNNP</sequence>
<evidence type="ECO:0000256" key="6">
    <source>
        <dbReference type="ARBA" id="ARBA00047942"/>
    </source>
</evidence>
<dbReference type="PROSITE" id="PS00092">
    <property type="entry name" value="N6_MTASE"/>
    <property type="match status" value="2"/>
</dbReference>
<evidence type="ECO:0000313" key="8">
    <source>
        <dbReference type="Proteomes" id="UP000321363"/>
    </source>
</evidence>
<comment type="catalytic activity">
    <reaction evidence="6">
        <text>a 2'-deoxyadenosine in DNA + S-adenosyl-L-methionine = an N(6)-methyl-2'-deoxyadenosine in DNA + S-adenosyl-L-homocysteine + H(+)</text>
        <dbReference type="Rhea" id="RHEA:15197"/>
        <dbReference type="Rhea" id="RHEA-COMP:12418"/>
        <dbReference type="Rhea" id="RHEA-COMP:12419"/>
        <dbReference type="ChEBI" id="CHEBI:15378"/>
        <dbReference type="ChEBI" id="CHEBI:57856"/>
        <dbReference type="ChEBI" id="CHEBI:59789"/>
        <dbReference type="ChEBI" id="CHEBI:90615"/>
        <dbReference type="ChEBI" id="CHEBI:90616"/>
        <dbReference type="EC" id="2.1.1.72"/>
    </reaction>
</comment>
<dbReference type="AlphaFoldDB" id="A0A5C6VYC1"/>
<dbReference type="InterPro" id="IPR002052">
    <property type="entry name" value="DNA_methylase_N6_adenine_CS"/>
</dbReference>
<evidence type="ECO:0000256" key="4">
    <source>
        <dbReference type="ARBA" id="ARBA00022679"/>
    </source>
</evidence>